<dbReference type="GO" id="GO:0046336">
    <property type="term" value="P:ethanolamine catabolic process"/>
    <property type="evidence" value="ECO:0007669"/>
    <property type="project" value="UniProtKB-UniRule"/>
</dbReference>
<reference evidence="10" key="1">
    <citation type="submission" date="2024-07" db="EMBL/GenBank/DDBJ databases">
        <authorList>
            <person name="Li X.-J."/>
            <person name="Wang X."/>
        </authorList>
    </citation>
    <scope>NUCLEOTIDE SEQUENCE</scope>
    <source>
        <strain evidence="10">HSP-536</strain>
    </source>
</reference>
<dbReference type="AlphaFoldDB" id="A0AB39V463"/>
<keyword evidence="3 8" id="KW-0170">Cobalt</keyword>
<comment type="similarity">
    <text evidence="8">Belongs to the EutC family.</text>
</comment>
<dbReference type="NCBIfam" id="NF003971">
    <property type="entry name" value="PRK05465.1"/>
    <property type="match status" value="1"/>
</dbReference>
<accession>A0AB39V463</accession>
<evidence type="ECO:0000256" key="3">
    <source>
        <dbReference type="ARBA" id="ARBA00023285"/>
    </source>
</evidence>
<dbReference type="GO" id="GO:0008851">
    <property type="term" value="F:ethanolamine ammonia-lyase activity"/>
    <property type="evidence" value="ECO:0007669"/>
    <property type="project" value="UniProtKB-UniRule"/>
</dbReference>
<evidence type="ECO:0000256" key="4">
    <source>
        <dbReference type="ARBA" id="ARBA00024446"/>
    </source>
</evidence>
<feature type="region of interest" description="Disordered" evidence="9">
    <location>
        <begin position="35"/>
        <end position="57"/>
    </location>
</feature>
<sequence>MLSERELKDVIEKIISEIKIEETPAKETPVTVMEEKTPVVSTSSTYDQDENPRENPHIVNGEVRDIGKINVKEQMLVDNPEDREEYMKLKQKTSARLGIGRAGTRMRTEVLLRLRADHAAAQDAVFNDVPTEFLDELGLFEITTECESRDQYITRPDLGRKISQEGIKIIEEKCKKNPTVQIVVSDGLSSTAIEANAKNIIPAMLNGLKGYGIDTGTPFFIKYGRVGAGDHVGEILNAEVVCILIGERPGLTTAESMSAYITYKARPGISEAKRTVVSNIHKDGTPSSEAGAHVATLIKKIIDAKASGQDLKL</sequence>
<evidence type="ECO:0000256" key="8">
    <source>
        <dbReference type="HAMAP-Rule" id="MF_00601"/>
    </source>
</evidence>
<protein>
    <recommendedName>
        <fullName evidence="7 8">Ethanolamine ammonia-lyase small subunit</fullName>
        <shortName evidence="8">EAL small subunit</shortName>
        <ecNumber evidence="6 8">4.3.1.7</ecNumber>
    </recommendedName>
</protein>
<evidence type="ECO:0000256" key="5">
    <source>
        <dbReference type="ARBA" id="ARBA00052081"/>
    </source>
</evidence>
<comment type="subcellular location">
    <subcellularLocation>
        <location evidence="8">Bacterial microcompartment</location>
    </subcellularLocation>
</comment>
<keyword evidence="1 8" id="KW-0846">Cobalamin</keyword>
<dbReference type="RefSeq" id="WP_369716100.1">
    <property type="nucleotide sequence ID" value="NZ_CP165647.1"/>
</dbReference>
<evidence type="ECO:0000256" key="6">
    <source>
        <dbReference type="ARBA" id="ARBA00067005"/>
    </source>
</evidence>
<dbReference type="GO" id="GO:0031419">
    <property type="term" value="F:cobalamin binding"/>
    <property type="evidence" value="ECO:0007669"/>
    <property type="project" value="UniProtKB-UniRule"/>
</dbReference>
<comment type="cofactor">
    <cofactor evidence="8">
        <name>adenosylcob(III)alamin</name>
        <dbReference type="ChEBI" id="CHEBI:18408"/>
    </cofactor>
    <text evidence="8">Binds between the large and small subunits.</text>
</comment>
<comment type="pathway">
    <text evidence="8">Amine and polyamine degradation; ethanolamine degradation.</text>
</comment>
<dbReference type="FunFam" id="3.40.50.11240:FF:000001">
    <property type="entry name" value="Ethanolamine ammonia-lyase light chain"/>
    <property type="match status" value="1"/>
</dbReference>
<dbReference type="GO" id="GO:0031471">
    <property type="term" value="C:ethanolamine degradation polyhedral organelle"/>
    <property type="evidence" value="ECO:0007669"/>
    <property type="project" value="UniProtKB-UniRule"/>
</dbReference>
<dbReference type="GO" id="GO:0006520">
    <property type="term" value="P:amino acid metabolic process"/>
    <property type="evidence" value="ECO:0007669"/>
    <property type="project" value="InterPro"/>
</dbReference>
<dbReference type="PANTHER" id="PTHR39330">
    <property type="entry name" value="ETHANOLAMINE AMMONIA-LYASE LIGHT CHAIN"/>
    <property type="match status" value="1"/>
</dbReference>
<dbReference type="GO" id="GO:0009350">
    <property type="term" value="C:ethanolamine ammonia-lyase complex"/>
    <property type="evidence" value="ECO:0007669"/>
    <property type="project" value="UniProtKB-UniRule"/>
</dbReference>
<dbReference type="Gene3D" id="1.10.30.40">
    <property type="entry name" value="Ethanolamine ammonia-lyase light chain (EutC), N-terminal domain"/>
    <property type="match status" value="1"/>
</dbReference>
<keyword evidence="2 8" id="KW-0456">Lyase</keyword>
<gene>
    <name evidence="8 10" type="primary">eutC</name>
    <name evidence="10" type="ORF">AB8B28_00245</name>
</gene>
<dbReference type="InterPro" id="IPR009246">
    <property type="entry name" value="EutC"/>
</dbReference>
<dbReference type="EMBL" id="CP165647">
    <property type="protein sequence ID" value="XDU62360.1"/>
    <property type="molecule type" value="Genomic_DNA"/>
</dbReference>
<evidence type="ECO:0000256" key="7">
    <source>
        <dbReference type="ARBA" id="ARBA00069181"/>
    </source>
</evidence>
<name>A0AB39V463_9FUSO</name>
<evidence type="ECO:0000256" key="9">
    <source>
        <dbReference type="SAM" id="MobiDB-lite"/>
    </source>
</evidence>
<comment type="caution">
    <text evidence="8">Lacks conserved residue(s) required for the propagation of feature annotation.</text>
</comment>
<dbReference type="KEGG" id="lala:AB8B28_00245"/>
<feature type="binding site" evidence="8">
    <location>
        <position position="247"/>
    </location>
    <ligand>
        <name>adenosylcob(III)alamin</name>
        <dbReference type="ChEBI" id="CHEBI:18408"/>
    </ligand>
</feature>
<dbReference type="Pfam" id="PF05985">
    <property type="entry name" value="EutC"/>
    <property type="match status" value="1"/>
</dbReference>
<keyword evidence="4 8" id="KW-1283">Bacterial microcompartment</keyword>
<dbReference type="EC" id="4.3.1.7" evidence="6 8"/>
<dbReference type="InterPro" id="IPR042255">
    <property type="entry name" value="EutC_N"/>
</dbReference>
<organism evidence="10">
    <name type="scientific">Leptotrichia alba</name>
    <dbReference type="NCBI Taxonomy" id="3239304"/>
    <lineage>
        <taxon>Bacteria</taxon>
        <taxon>Fusobacteriati</taxon>
        <taxon>Fusobacteriota</taxon>
        <taxon>Fusobacteriia</taxon>
        <taxon>Fusobacteriales</taxon>
        <taxon>Leptotrichiaceae</taxon>
        <taxon>Leptotrichia</taxon>
    </lineage>
</organism>
<feature type="binding site" evidence="8">
    <location>
        <position position="226"/>
    </location>
    <ligand>
        <name>adenosylcob(III)alamin</name>
        <dbReference type="ChEBI" id="CHEBI:18408"/>
    </ligand>
</feature>
<comment type="subunit">
    <text evidence="8">The basic unit is a heterodimer which dimerizes to form tetramers. The heterotetramers trimerize; 6 large subunits form a core ring with 6 small subunits projecting outwards.</text>
</comment>
<dbReference type="HAMAP" id="MF_00601">
    <property type="entry name" value="EutC"/>
    <property type="match status" value="1"/>
</dbReference>
<evidence type="ECO:0000256" key="1">
    <source>
        <dbReference type="ARBA" id="ARBA00022628"/>
    </source>
</evidence>
<dbReference type="PANTHER" id="PTHR39330:SF1">
    <property type="entry name" value="ETHANOLAMINE AMMONIA-LYASE SMALL SUBUNIT"/>
    <property type="match status" value="1"/>
</dbReference>
<comment type="catalytic activity">
    <reaction evidence="5 8">
        <text>ethanolamine = acetaldehyde + NH4(+)</text>
        <dbReference type="Rhea" id="RHEA:15313"/>
        <dbReference type="ChEBI" id="CHEBI:15343"/>
        <dbReference type="ChEBI" id="CHEBI:28938"/>
        <dbReference type="ChEBI" id="CHEBI:57603"/>
        <dbReference type="EC" id="4.3.1.7"/>
    </reaction>
</comment>
<comment type="function">
    <text evidence="8">Catalyzes the deamination of various vicinal amino-alcohols to oxo compounds. Allows this organism to utilize ethanolamine as the sole source of nitrogen and carbon in the presence of external vitamin B12.</text>
</comment>
<dbReference type="InterPro" id="IPR042251">
    <property type="entry name" value="EutC_C"/>
</dbReference>
<dbReference type="Gene3D" id="3.40.50.11240">
    <property type="entry name" value="Ethanolamine ammonia-lyase light chain (EutC)"/>
    <property type="match status" value="1"/>
</dbReference>
<proteinExistence type="inferred from homology"/>
<evidence type="ECO:0000256" key="2">
    <source>
        <dbReference type="ARBA" id="ARBA00023239"/>
    </source>
</evidence>
<evidence type="ECO:0000313" key="10">
    <source>
        <dbReference type="EMBL" id="XDU62360.1"/>
    </source>
</evidence>